<accession>A0A495DMY1</accession>
<proteinExistence type="predicted"/>
<comment type="caution">
    <text evidence="1">The sequence shown here is derived from an EMBL/GenBank/DDBJ whole genome shotgun (WGS) entry which is preliminary data.</text>
</comment>
<sequence length="88" mass="10086">MVWVESLETFDSRLEPLRRGKVRELIPRCLESGTIMLKEGYRCLRVVPISSTAFSRIERRAKQVDGSAIVARIRSHLPFVPLEATRGF</sequence>
<protein>
    <submittedName>
        <fullName evidence="1">Uncharacterized protein</fullName>
    </submittedName>
</protein>
<dbReference type="Proteomes" id="UP000273675">
    <property type="component" value="Unassembled WGS sequence"/>
</dbReference>
<organism evidence="1 2">
    <name type="scientific">Maricaulis maris</name>
    <dbReference type="NCBI Taxonomy" id="74318"/>
    <lineage>
        <taxon>Bacteria</taxon>
        <taxon>Pseudomonadati</taxon>
        <taxon>Pseudomonadota</taxon>
        <taxon>Alphaproteobacteria</taxon>
        <taxon>Maricaulales</taxon>
        <taxon>Maricaulaceae</taxon>
        <taxon>Maricaulis</taxon>
    </lineage>
</organism>
<dbReference type="AlphaFoldDB" id="A0A495DMY1"/>
<gene>
    <name evidence="1" type="ORF">C7435_1034</name>
</gene>
<dbReference type="EMBL" id="RBIM01000002">
    <property type="protein sequence ID" value="RKR03086.1"/>
    <property type="molecule type" value="Genomic_DNA"/>
</dbReference>
<evidence type="ECO:0000313" key="2">
    <source>
        <dbReference type="Proteomes" id="UP000273675"/>
    </source>
</evidence>
<reference evidence="1 2" key="1">
    <citation type="submission" date="2018-10" db="EMBL/GenBank/DDBJ databases">
        <title>Genomic Encyclopedia of Type Strains, Phase IV (KMG-IV): sequencing the most valuable type-strain genomes for metagenomic binning, comparative biology and taxonomic classification.</title>
        <authorList>
            <person name="Goeker M."/>
        </authorList>
    </citation>
    <scope>NUCLEOTIDE SEQUENCE [LARGE SCALE GENOMIC DNA]</scope>
    <source>
        <strain evidence="1 2">DSM 4734</strain>
    </source>
</reference>
<evidence type="ECO:0000313" key="1">
    <source>
        <dbReference type="EMBL" id="RKR03086.1"/>
    </source>
</evidence>
<name>A0A495DMY1_9PROT</name>